<sequence length="439" mass="49170">MVHRIYPPILKWTLFIALCTLSDCYDPLDPNGNITVTFDIYQRTDNGYLARVTLQNYYLYRHIDKPGWKLGWTWANNEVIWSMSGAIATHGGNCSSYSGSERPHSCKKDPIIVDLSPDDSQNRSEHCCRGGLLSASSIDPSNAFSSFELEVRNLGDNPLGQAPNNLTLMAPGPGYTCSPFLETNPSVSLDFGGLRQVPVLRTWKSACVYSSFVANTLPVCCVSLSSFYNPSITSCRNCSCGCREADENAASCIRCTLTTQICVIYSKTATVECTDHMCPVRVHWHFKNNYMNQWRVKLTISNYNYNKNYSNWNVLVQHPGFTQNATTYSFNSAKLPTLGLQDGVSLFWGIDYYNSELLHSDENRVGLVTTEILLDKDPNSFTVSNGWAFPRRIYFNSENCEMPLPDTFPMLPNGSSSLGPTHCAFSLSFILFFLALLLL</sequence>
<evidence type="ECO:0000256" key="3">
    <source>
        <dbReference type="ARBA" id="ARBA00022622"/>
    </source>
</evidence>
<reference evidence="11 12" key="1">
    <citation type="submission" date="2024-08" db="EMBL/GenBank/DDBJ databases">
        <title>Insights into the chromosomal genome structure of Flemingia macrophylla.</title>
        <authorList>
            <person name="Ding Y."/>
            <person name="Zhao Y."/>
            <person name="Bi W."/>
            <person name="Wu M."/>
            <person name="Zhao G."/>
            <person name="Gong Y."/>
            <person name="Li W."/>
            <person name="Zhang P."/>
        </authorList>
    </citation>
    <scope>NUCLEOTIDE SEQUENCE [LARGE SCALE GENOMIC DNA]</scope>
    <source>
        <strain evidence="11">DYQJB</strain>
        <tissue evidence="11">Leaf</tissue>
    </source>
</reference>
<evidence type="ECO:0000256" key="8">
    <source>
        <dbReference type="SAM" id="Phobius"/>
    </source>
</evidence>
<dbReference type="Pfam" id="PF04833">
    <property type="entry name" value="COBRA"/>
    <property type="match status" value="1"/>
</dbReference>
<evidence type="ECO:0000256" key="6">
    <source>
        <dbReference type="ARBA" id="ARBA00023288"/>
    </source>
</evidence>
<dbReference type="PANTHER" id="PTHR31673:SF41">
    <property type="entry name" value="COBRA-LIKE PROTEIN"/>
    <property type="match status" value="1"/>
</dbReference>
<dbReference type="Proteomes" id="UP001603857">
    <property type="component" value="Unassembled WGS sequence"/>
</dbReference>
<evidence type="ECO:0000256" key="5">
    <source>
        <dbReference type="ARBA" id="ARBA00023180"/>
    </source>
</evidence>
<dbReference type="GO" id="GO:0005886">
    <property type="term" value="C:plasma membrane"/>
    <property type="evidence" value="ECO:0007669"/>
    <property type="project" value="UniProtKB-SubCell"/>
</dbReference>
<keyword evidence="5" id="KW-0325">Glycoprotein</keyword>
<feature type="domain" description="COBRA C-terminal" evidence="10">
    <location>
        <begin position="220"/>
        <end position="409"/>
    </location>
</feature>
<name>A0ABD1NDP7_9FABA</name>
<accession>A0ABD1NDP7</accession>
<dbReference type="AlphaFoldDB" id="A0ABD1NDP7"/>
<keyword evidence="6" id="KW-0449">Lipoprotein</keyword>
<dbReference type="PANTHER" id="PTHR31673">
    <property type="entry name" value="PROTEIN COBRA"/>
    <property type="match status" value="1"/>
</dbReference>
<dbReference type="InterPro" id="IPR056900">
    <property type="entry name" value="COB_C"/>
</dbReference>
<dbReference type="GO" id="GO:0098552">
    <property type="term" value="C:side of membrane"/>
    <property type="evidence" value="ECO:0007669"/>
    <property type="project" value="UniProtKB-KW"/>
</dbReference>
<gene>
    <name evidence="11" type="ORF">Fmac_000066</name>
</gene>
<evidence type="ECO:0000256" key="2">
    <source>
        <dbReference type="ARBA" id="ARBA00005507"/>
    </source>
</evidence>
<comment type="subcellular location">
    <subcellularLocation>
        <location evidence="1">Cell membrane</location>
        <topology evidence="1">Lipid-anchor</topology>
        <topology evidence="1">GPI-anchor</topology>
    </subcellularLocation>
</comment>
<keyword evidence="8" id="KW-1133">Transmembrane helix</keyword>
<keyword evidence="3" id="KW-0336">GPI-anchor</keyword>
<evidence type="ECO:0000313" key="11">
    <source>
        <dbReference type="EMBL" id="KAL2346066.1"/>
    </source>
</evidence>
<feature type="chain" id="PRO_5044741814" description="COBRA-like protein" evidence="9">
    <location>
        <begin position="25"/>
        <end position="439"/>
    </location>
</feature>
<evidence type="ECO:0000313" key="12">
    <source>
        <dbReference type="Proteomes" id="UP001603857"/>
    </source>
</evidence>
<feature type="transmembrane region" description="Helical" evidence="8">
    <location>
        <begin position="418"/>
        <end position="438"/>
    </location>
</feature>
<comment type="caution">
    <text evidence="11">The sequence shown here is derived from an EMBL/GenBank/DDBJ whole genome shotgun (WGS) entry which is preliminary data.</text>
</comment>
<evidence type="ECO:0000256" key="4">
    <source>
        <dbReference type="ARBA" id="ARBA00022729"/>
    </source>
</evidence>
<keyword evidence="8" id="KW-0472">Membrane</keyword>
<comment type="similarity">
    <text evidence="2 7">Belongs to the COBRA family.</text>
</comment>
<dbReference type="InterPro" id="IPR006918">
    <property type="entry name" value="COBRA_pln"/>
</dbReference>
<evidence type="ECO:0000259" key="10">
    <source>
        <dbReference type="Pfam" id="PF25079"/>
    </source>
</evidence>
<keyword evidence="8" id="KW-0812">Transmembrane</keyword>
<dbReference type="PIRSF" id="PIRSF038122">
    <property type="entry name" value="COBRA"/>
    <property type="match status" value="1"/>
</dbReference>
<protein>
    <recommendedName>
        <fullName evidence="7">COBRA-like protein</fullName>
    </recommendedName>
</protein>
<feature type="signal peptide" evidence="9">
    <location>
        <begin position="1"/>
        <end position="24"/>
    </location>
</feature>
<evidence type="ECO:0000256" key="9">
    <source>
        <dbReference type="SAM" id="SignalP"/>
    </source>
</evidence>
<keyword evidence="12" id="KW-1185">Reference proteome</keyword>
<keyword evidence="4 9" id="KW-0732">Signal</keyword>
<dbReference type="EMBL" id="JBGMDY010000001">
    <property type="protein sequence ID" value="KAL2346066.1"/>
    <property type="molecule type" value="Genomic_DNA"/>
</dbReference>
<evidence type="ECO:0000256" key="7">
    <source>
        <dbReference type="PIRNR" id="PIRNR038122"/>
    </source>
</evidence>
<evidence type="ECO:0000256" key="1">
    <source>
        <dbReference type="ARBA" id="ARBA00004609"/>
    </source>
</evidence>
<proteinExistence type="inferred from homology"/>
<organism evidence="11 12">
    <name type="scientific">Flemingia macrophylla</name>
    <dbReference type="NCBI Taxonomy" id="520843"/>
    <lineage>
        <taxon>Eukaryota</taxon>
        <taxon>Viridiplantae</taxon>
        <taxon>Streptophyta</taxon>
        <taxon>Embryophyta</taxon>
        <taxon>Tracheophyta</taxon>
        <taxon>Spermatophyta</taxon>
        <taxon>Magnoliopsida</taxon>
        <taxon>eudicotyledons</taxon>
        <taxon>Gunneridae</taxon>
        <taxon>Pentapetalae</taxon>
        <taxon>rosids</taxon>
        <taxon>fabids</taxon>
        <taxon>Fabales</taxon>
        <taxon>Fabaceae</taxon>
        <taxon>Papilionoideae</taxon>
        <taxon>50 kb inversion clade</taxon>
        <taxon>NPAAA clade</taxon>
        <taxon>indigoferoid/millettioid clade</taxon>
        <taxon>Phaseoleae</taxon>
        <taxon>Flemingia</taxon>
    </lineage>
</organism>
<dbReference type="Pfam" id="PF25079">
    <property type="entry name" value="COB_C"/>
    <property type="match status" value="1"/>
</dbReference>